<protein>
    <submittedName>
        <fullName evidence="2">Uncharacterized protein</fullName>
    </submittedName>
</protein>
<dbReference type="PANTHER" id="PTHR46445">
    <property type="entry name" value="RNA POLYMERASE II DEGRADATION FACTOR-LIKE PROTEIN (DUF1296)"/>
    <property type="match status" value="1"/>
</dbReference>
<dbReference type="Proteomes" id="UP000233837">
    <property type="component" value="Unassembled WGS sequence"/>
</dbReference>
<name>A0A2I0XBE7_9ASPA</name>
<dbReference type="STRING" id="906689.A0A2I0XBE7"/>
<feature type="compositionally biased region" description="Low complexity" evidence="1">
    <location>
        <begin position="58"/>
        <end position="76"/>
    </location>
</feature>
<dbReference type="PANTHER" id="PTHR46445:SF3">
    <property type="entry name" value="RNA POLYMERASE II DEGRADATION FACTOR-LIKE PROTEIN (DUF1296)-RELATED"/>
    <property type="match status" value="1"/>
</dbReference>
<reference evidence="2 3" key="1">
    <citation type="journal article" date="2016" name="Sci. Rep.">
        <title>The Dendrobium catenatum Lindl. genome sequence provides insights into polysaccharide synthase, floral development and adaptive evolution.</title>
        <authorList>
            <person name="Zhang G.Q."/>
            <person name="Xu Q."/>
            <person name="Bian C."/>
            <person name="Tsai W.C."/>
            <person name="Yeh C.M."/>
            <person name="Liu K.W."/>
            <person name="Yoshida K."/>
            <person name="Zhang L.S."/>
            <person name="Chang S.B."/>
            <person name="Chen F."/>
            <person name="Shi Y."/>
            <person name="Su Y.Y."/>
            <person name="Zhang Y.Q."/>
            <person name="Chen L.J."/>
            <person name="Yin Y."/>
            <person name="Lin M."/>
            <person name="Huang H."/>
            <person name="Deng H."/>
            <person name="Wang Z.W."/>
            <person name="Zhu S.L."/>
            <person name="Zhao X."/>
            <person name="Deng C."/>
            <person name="Niu S.C."/>
            <person name="Huang J."/>
            <person name="Wang M."/>
            <person name="Liu G.H."/>
            <person name="Yang H.J."/>
            <person name="Xiao X.J."/>
            <person name="Hsiao Y.Y."/>
            <person name="Wu W.L."/>
            <person name="Chen Y.Y."/>
            <person name="Mitsuda N."/>
            <person name="Ohme-Takagi M."/>
            <person name="Luo Y.B."/>
            <person name="Van de Peer Y."/>
            <person name="Liu Z.J."/>
        </authorList>
    </citation>
    <scope>NUCLEOTIDE SEQUENCE [LARGE SCALE GENOMIC DNA]</scope>
    <source>
        <tissue evidence="2">The whole plant</tissue>
    </source>
</reference>
<feature type="compositionally biased region" description="Basic and acidic residues" evidence="1">
    <location>
        <begin position="1"/>
        <end position="11"/>
    </location>
</feature>
<keyword evidence="3" id="KW-1185">Reference proteome</keyword>
<gene>
    <name evidence="2" type="ORF">MA16_Dca027640</name>
</gene>
<dbReference type="EMBL" id="KZ501983">
    <property type="protein sequence ID" value="PKU85230.1"/>
    <property type="molecule type" value="Genomic_DNA"/>
</dbReference>
<evidence type="ECO:0000256" key="1">
    <source>
        <dbReference type="SAM" id="MobiDB-lite"/>
    </source>
</evidence>
<proteinExistence type="predicted"/>
<accession>A0A2I0XBE7</accession>
<feature type="region of interest" description="Disordered" evidence="1">
    <location>
        <begin position="178"/>
        <end position="214"/>
    </location>
</feature>
<sequence length="327" mass="35274">MKELPDSRSRTTDTTSGRGIWGMSDRVPKSSSIQSSSNGYYEGSRSKAVQKKEDGAGSVSSSSNMGSSSSVSRKSMLISENASSENIWQGIGSTDGSSLHSQPSSGYQHTWAGMPGHFSMADIVKMGRPQGKLSASATVAGNSSHFSHNHITSDTSDKYSVNSVRPSELDQRVHCSLGPHQPVEDIDIEPGTTRNEHVSDDGWPSVNQPNSGTASEILQTSGAAITYSDPSKVELVIDEALEVTSIIVKLKCNEQVDIVGKRGCLKIVATRPLGLVFPNNTPELKMSNCDAYSTESSILPPGENDADINTKIWRIYHRRRRKSMAII</sequence>
<evidence type="ECO:0000313" key="3">
    <source>
        <dbReference type="Proteomes" id="UP000233837"/>
    </source>
</evidence>
<feature type="region of interest" description="Disordered" evidence="1">
    <location>
        <begin position="1"/>
        <end position="76"/>
    </location>
</feature>
<evidence type="ECO:0000313" key="2">
    <source>
        <dbReference type="EMBL" id="PKU85230.1"/>
    </source>
</evidence>
<dbReference type="AlphaFoldDB" id="A0A2I0XBE7"/>
<organism evidence="2 3">
    <name type="scientific">Dendrobium catenatum</name>
    <dbReference type="NCBI Taxonomy" id="906689"/>
    <lineage>
        <taxon>Eukaryota</taxon>
        <taxon>Viridiplantae</taxon>
        <taxon>Streptophyta</taxon>
        <taxon>Embryophyta</taxon>
        <taxon>Tracheophyta</taxon>
        <taxon>Spermatophyta</taxon>
        <taxon>Magnoliopsida</taxon>
        <taxon>Liliopsida</taxon>
        <taxon>Asparagales</taxon>
        <taxon>Orchidaceae</taxon>
        <taxon>Epidendroideae</taxon>
        <taxon>Malaxideae</taxon>
        <taxon>Dendrobiinae</taxon>
        <taxon>Dendrobium</taxon>
    </lineage>
</organism>
<reference evidence="2 3" key="2">
    <citation type="journal article" date="2017" name="Nature">
        <title>The Apostasia genome and the evolution of orchids.</title>
        <authorList>
            <person name="Zhang G.Q."/>
            <person name="Liu K.W."/>
            <person name="Li Z."/>
            <person name="Lohaus R."/>
            <person name="Hsiao Y.Y."/>
            <person name="Niu S.C."/>
            <person name="Wang J.Y."/>
            <person name="Lin Y.C."/>
            <person name="Xu Q."/>
            <person name="Chen L.J."/>
            <person name="Yoshida K."/>
            <person name="Fujiwara S."/>
            <person name="Wang Z.W."/>
            <person name="Zhang Y.Q."/>
            <person name="Mitsuda N."/>
            <person name="Wang M."/>
            <person name="Liu G.H."/>
            <person name="Pecoraro L."/>
            <person name="Huang H.X."/>
            <person name="Xiao X.J."/>
            <person name="Lin M."/>
            <person name="Wu X.Y."/>
            <person name="Wu W.L."/>
            <person name="Chen Y.Y."/>
            <person name="Chang S.B."/>
            <person name="Sakamoto S."/>
            <person name="Ohme-Takagi M."/>
            <person name="Yagi M."/>
            <person name="Zeng S.J."/>
            <person name="Shen C.Y."/>
            <person name="Yeh C.M."/>
            <person name="Luo Y.B."/>
            <person name="Tsai W.C."/>
            <person name="Van de Peer Y."/>
            <person name="Liu Z.J."/>
        </authorList>
    </citation>
    <scope>NUCLEOTIDE SEQUENCE [LARGE SCALE GENOMIC DNA]</scope>
    <source>
        <tissue evidence="2">The whole plant</tissue>
    </source>
</reference>
<feature type="compositionally biased region" description="Polar residues" evidence="1">
    <location>
        <begin position="205"/>
        <end position="214"/>
    </location>
</feature>